<evidence type="ECO:0000313" key="4">
    <source>
        <dbReference type="EMBL" id="SVB35031.1"/>
    </source>
</evidence>
<dbReference type="Gene3D" id="3.10.20.310">
    <property type="entry name" value="membrane protein fhac"/>
    <property type="match status" value="3"/>
</dbReference>
<reference evidence="4" key="1">
    <citation type="submission" date="2018-05" db="EMBL/GenBank/DDBJ databases">
        <authorList>
            <person name="Lanie J.A."/>
            <person name="Ng W.-L."/>
            <person name="Kazmierczak K.M."/>
            <person name="Andrzejewski T.M."/>
            <person name="Davidsen T.M."/>
            <person name="Wayne K.J."/>
            <person name="Tettelin H."/>
            <person name="Glass J.I."/>
            <person name="Rusch D."/>
            <person name="Podicherti R."/>
            <person name="Tsui H.-C.T."/>
            <person name="Winkler M.E."/>
        </authorList>
    </citation>
    <scope>NUCLEOTIDE SEQUENCE</scope>
</reference>
<evidence type="ECO:0000256" key="1">
    <source>
        <dbReference type="ARBA" id="ARBA00004370"/>
    </source>
</evidence>
<dbReference type="EMBL" id="UINC01038267">
    <property type="protein sequence ID" value="SVB35031.1"/>
    <property type="molecule type" value="Genomic_DNA"/>
</dbReference>
<dbReference type="Pfam" id="PF07244">
    <property type="entry name" value="POTRA"/>
    <property type="match status" value="3"/>
</dbReference>
<gene>
    <name evidence="4" type="ORF">METZ01_LOCUS187885</name>
</gene>
<accession>A0A382DBG3</accession>
<dbReference type="GO" id="GO:0019867">
    <property type="term" value="C:outer membrane"/>
    <property type="evidence" value="ECO:0007669"/>
    <property type="project" value="InterPro"/>
</dbReference>
<organism evidence="4">
    <name type="scientific">marine metagenome</name>
    <dbReference type="NCBI Taxonomy" id="408172"/>
    <lineage>
        <taxon>unclassified sequences</taxon>
        <taxon>metagenomes</taxon>
        <taxon>ecological metagenomes</taxon>
    </lineage>
</organism>
<feature type="non-terminal residue" evidence="4">
    <location>
        <position position="291"/>
    </location>
</feature>
<protein>
    <recommendedName>
        <fullName evidence="3">POTRA domain-containing protein</fullName>
    </recommendedName>
</protein>
<dbReference type="InterPro" id="IPR034746">
    <property type="entry name" value="POTRA"/>
</dbReference>
<feature type="domain" description="POTRA" evidence="3">
    <location>
        <begin position="42"/>
        <end position="109"/>
    </location>
</feature>
<dbReference type="PROSITE" id="PS51779">
    <property type="entry name" value="POTRA"/>
    <property type="match status" value="2"/>
</dbReference>
<dbReference type="InterPro" id="IPR010827">
    <property type="entry name" value="BamA/TamA_POTRA"/>
</dbReference>
<feature type="domain" description="POTRA" evidence="3">
    <location>
        <begin position="110"/>
        <end position="187"/>
    </location>
</feature>
<comment type="subcellular location">
    <subcellularLocation>
        <location evidence="1">Membrane</location>
    </subcellularLocation>
</comment>
<evidence type="ECO:0000259" key="3">
    <source>
        <dbReference type="PROSITE" id="PS51779"/>
    </source>
</evidence>
<dbReference type="AlphaFoldDB" id="A0A382DBG3"/>
<keyword evidence="2" id="KW-0472">Membrane</keyword>
<name>A0A382DBG3_9ZZZZ</name>
<proteinExistence type="predicted"/>
<evidence type="ECO:0000256" key="2">
    <source>
        <dbReference type="ARBA" id="ARBA00023136"/>
    </source>
</evidence>
<sequence>MEAVNLRFRLINLTLAMLMFGVLLETMPITGAPARAQSAAAVTIARINVQGNQRIEAQTVKSYMLISPGELYNSRLVDQSLKRLFATGLFADVSIRRLGNVLVVSVVENPIINRLAFEGNRRIADDALETEVQLRPRIVYTRSRVQADVQRILQVYRRSGRFAASVEPKVVRLEQNRVDLIFEINEGRVTGVRRIDFIGNRNFSDGKLRSVMATKESRWYRFFSSDDTYDPDRVTLDRELLRKFYLERGFADFRVLSAVADLTHDRSEFFITFTVEEGELYEFGQVDISTT</sequence>